<dbReference type="PANTHER" id="PTHR11717:SF7">
    <property type="entry name" value="LOW MOLECULAR WEIGHT PHOSPHOTYROSINE PROTEIN PHOSPHATASE"/>
    <property type="match status" value="1"/>
</dbReference>
<evidence type="ECO:0000259" key="8">
    <source>
        <dbReference type="SMART" id="SM00226"/>
    </source>
</evidence>
<dbReference type="RefSeq" id="WP_003674626.1">
    <property type="nucleotide sequence ID" value="NZ_JBKZCG010000003.1"/>
</dbReference>
<evidence type="ECO:0000256" key="6">
    <source>
        <dbReference type="PIRSR" id="PIRSR617867-1"/>
    </source>
</evidence>
<evidence type="ECO:0000256" key="3">
    <source>
        <dbReference type="ARBA" id="ARBA00022801"/>
    </source>
</evidence>
<dbReference type="AlphaFoldDB" id="A0A0S4NS64"/>
<comment type="similarity">
    <text evidence="1">Belongs to the low molecular weight phosphotyrosine protein phosphatase family.</text>
</comment>
<sequence length="154" mass="17471">MNVLFVCLGNICRSPMAEAMFKQMVDEAGLNGKINVDSAGTSNEEEGNGPHPGAAKTMHAHGLSTDDLISRPITRQDFEWADYIICMDNMNKYNLQRIAPAQDRDKVHLAYEVIPGKEDQEIPDPWYTHRFEDTYNSLNETLPLWLDKITKELS</sequence>
<evidence type="ECO:0000256" key="7">
    <source>
        <dbReference type="SAM" id="MobiDB-lite"/>
    </source>
</evidence>
<evidence type="ECO:0000256" key="5">
    <source>
        <dbReference type="ARBA" id="ARBA00051722"/>
    </source>
</evidence>
<feature type="active site" description="Proton donor" evidence="6">
    <location>
        <position position="124"/>
    </location>
</feature>
<dbReference type="SUPFAM" id="SSF52788">
    <property type="entry name" value="Phosphotyrosine protein phosphatases I"/>
    <property type="match status" value="1"/>
</dbReference>
<proteinExistence type="inferred from homology"/>
<evidence type="ECO:0000256" key="4">
    <source>
        <dbReference type="ARBA" id="ARBA00022912"/>
    </source>
</evidence>
<dbReference type="Pfam" id="PF01451">
    <property type="entry name" value="LMWPc"/>
    <property type="match status" value="1"/>
</dbReference>
<dbReference type="HOGENOM" id="CLU_071415_2_3_9"/>
<protein>
    <recommendedName>
        <fullName evidence="2">protein-tyrosine-phosphatase</fullName>
        <ecNumber evidence="2">3.1.3.48</ecNumber>
    </recommendedName>
</protein>
<dbReference type="CDD" id="cd16343">
    <property type="entry name" value="LMWPTP"/>
    <property type="match status" value="1"/>
</dbReference>
<evidence type="ECO:0000256" key="2">
    <source>
        <dbReference type="ARBA" id="ARBA00013064"/>
    </source>
</evidence>
<dbReference type="PANTHER" id="PTHR11717">
    <property type="entry name" value="LOW MOLECULAR WEIGHT PROTEIN TYROSINE PHOSPHATASE"/>
    <property type="match status" value="1"/>
</dbReference>
<accession>A0A0S4NS64</accession>
<name>A0A0S4NS64_LIMR5</name>
<comment type="catalytic activity">
    <reaction evidence="5">
        <text>O-phospho-L-tyrosyl-[protein] + H2O = L-tyrosyl-[protein] + phosphate</text>
        <dbReference type="Rhea" id="RHEA:10684"/>
        <dbReference type="Rhea" id="RHEA-COMP:10136"/>
        <dbReference type="Rhea" id="RHEA-COMP:20101"/>
        <dbReference type="ChEBI" id="CHEBI:15377"/>
        <dbReference type="ChEBI" id="CHEBI:43474"/>
        <dbReference type="ChEBI" id="CHEBI:46858"/>
        <dbReference type="ChEBI" id="CHEBI:61978"/>
        <dbReference type="EC" id="3.1.3.48"/>
    </reaction>
</comment>
<organism evidence="9">
    <name type="scientific">Limosilactobacillus reuteri subsp. suis (strain ATCC 53608 / LMG 31752 / 1063)</name>
    <name type="common">Lactobacillus reuteri</name>
    <dbReference type="NCBI Taxonomy" id="927703"/>
    <lineage>
        <taxon>Bacteria</taxon>
        <taxon>Bacillati</taxon>
        <taxon>Bacillota</taxon>
        <taxon>Bacilli</taxon>
        <taxon>Lactobacillales</taxon>
        <taxon>Lactobacillaceae</taxon>
        <taxon>Limosilactobacillus</taxon>
    </lineage>
</organism>
<feature type="active site" description="Nucleophile" evidence="6">
    <location>
        <position position="7"/>
    </location>
</feature>
<dbReference type="InterPro" id="IPR036196">
    <property type="entry name" value="Ptyr_pPase_sf"/>
</dbReference>
<dbReference type="EC" id="3.1.3.48" evidence="2"/>
<feature type="domain" description="Phosphotyrosine protein phosphatase I" evidence="8">
    <location>
        <begin position="1"/>
        <end position="148"/>
    </location>
</feature>
<dbReference type="InterPro" id="IPR023485">
    <property type="entry name" value="Ptyr_pPase"/>
</dbReference>
<dbReference type="GO" id="GO:0004725">
    <property type="term" value="F:protein tyrosine phosphatase activity"/>
    <property type="evidence" value="ECO:0007669"/>
    <property type="project" value="UniProtKB-EC"/>
</dbReference>
<dbReference type="PRINTS" id="PR00719">
    <property type="entry name" value="LMWPTPASE"/>
</dbReference>
<accession>F8KCN4</accession>
<dbReference type="EMBL" id="FR854362">
    <property type="protein sequence ID" value="CCC03213.1"/>
    <property type="molecule type" value="Genomic_DNA"/>
</dbReference>
<feature type="region of interest" description="Disordered" evidence="7">
    <location>
        <begin position="35"/>
        <end position="57"/>
    </location>
</feature>
<dbReference type="InterPro" id="IPR017867">
    <property type="entry name" value="Tyr_phospatase_low_mol_wt"/>
</dbReference>
<evidence type="ECO:0000313" key="9">
    <source>
        <dbReference type="EMBL" id="CCC03213.1"/>
    </source>
</evidence>
<dbReference type="SMART" id="SM00226">
    <property type="entry name" value="LMWPc"/>
    <property type="match status" value="1"/>
</dbReference>
<feature type="active site" description="Nucleophile" evidence="6">
    <location>
        <position position="13"/>
    </location>
</feature>
<reference evidence="9" key="1">
    <citation type="journal article" date="2011" name="J. Bacteriol.">
        <title>Genome sequence of the vertebrate gut symbiont Lactobacillus reuteri ATCC 53608.</title>
        <authorList>
            <person name="Heavens D."/>
            <person name="Tailford L.E."/>
            <person name="Crossman L."/>
            <person name="Jeffers F."/>
            <person name="Mackenzie D.A."/>
            <person name="Caccamo M."/>
            <person name="Juge N."/>
        </authorList>
    </citation>
    <scope>NUCLEOTIDE SEQUENCE [LARGE SCALE GENOMIC DNA]</scope>
    <source>
        <strain evidence="9">ATCC 53608</strain>
    </source>
</reference>
<dbReference type="InterPro" id="IPR050438">
    <property type="entry name" value="LMW_PTPase"/>
</dbReference>
<reference evidence="9" key="2">
    <citation type="submission" date="2011-05" db="EMBL/GenBank/DDBJ databases">
        <authorList>
            <person name="Davey R."/>
        </authorList>
    </citation>
    <scope>NUCLEOTIDE SEQUENCE</scope>
    <source>
        <strain evidence="9">ATCC 53608</strain>
    </source>
</reference>
<evidence type="ECO:0000256" key="1">
    <source>
        <dbReference type="ARBA" id="ARBA00011063"/>
    </source>
</evidence>
<keyword evidence="3" id="KW-0378">Hydrolase</keyword>
<dbReference type="Gene3D" id="3.40.50.2300">
    <property type="match status" value="1"/>
</dbReference>
<gene>
    <name evidence="9" type="ORF">LRATCC53608_0463</name>
</gene>
<keyword evidence="4" id="KW-0904">Protein phosphatase</keyword>